<gene>
    <name evidence="3" type="primary">KIF3C</name>
    <name evidence="3" type="ORF">ATANTOWER_007997</name>
</gene>
<evidence type="ECO:0000313" key="3">
    <source>
        <dbReference type="EMBL" id="MED6233176.1"/>
    </source>
</evidence>
<evidence type="ECO:0000256" key="1">
    <source>
        <dbReference type="SAM" id="Coils"/>
    </source>
</evidence>
<feature type="region of interest" description="Disordered" evidence="2">
    <location>
        <begin position="146"/>
        <end position="165"/>
    </location>
</feature>
<keyword evidence="1" id="KW-0175">Coiled coil</keyword>
<feature type="coiled-coil region" evidence="1">
    <location>
        <begin position="13"/>
        <end position="110"/>
    </location>
</feature>
<feature type="region of interest" description="Disordered" evidence="2">
    <location>
        <begin position="201"/>
        <end position="223"/>
    </location>
</feature>
<keyword evidence="4" id="KW-1185">Reference proteome</keyword>
<organism evidence="3 4">
    <name type="scientific">Ataeniobius toweri</name>
    <dbReference type="NCBI Taxonomy" id="208326"/>
    <lineage>
        <taxon>Eukaryota</taxon>
        <taxon>Metazoa</taxon>
        <taxon>Chordata</taxon>
        <taxon>Craniata</taxon>
        <taxon>Vertebrata</taxon>
        <taxon>Euteleostomi</taxon>
        <taxon>Actinopterygii</taxon>
        <taxon>Neopterygii</taxon>
        <taxon>Teleostei</taxon>
        <taxon>Neoteleostei</taxon>
        <taxon>Acanthomorphata</taxon>
        <taxon>Ovalentaria</taxon>
        <taxon>Atherinomorphae</taxon>
        <taxon>Cyprinodontiformes</taxon>
        <taxon>Goodeidae</taxon>
        <taxon>Ataeniobius</taxon>
    </lineage>
</organism>
<evidence type="ECO:0000256" key="2">
    <source>
        <dbReference type="SAM" id="MobiDB-lite"/>
    </source>
</evidence>
<feature type="region of interest" description="Disordered" evidence="2">
    <location>
        <begin position="242"/>
        <end position="263"/>
    </location>
</feature>
<reference evidence="3 4" key="1">
    <citation type="submission" date="2021-07" db="EMBL/GenBank/DDBJ databases">
        <authorList>
            <person name="Palmer J.M."/>
        </authorList>
    </citation>
    <scope>NUCLEOTIDE SEQUENCE [LARGE SCALE GENOMIC DNA]</scope>
    <source>
        <strain evidence="3 4">AT_MEX2019</strain>
        <tissue evidence="3">Muscle</tissue>
    </source>
</reference>
<name>A0ABU7A5R7_9TELE</name>
<proteinExistence type="predicted"/>
<dbReference type="EMBL" id="JAHUTI010001945">
    <property type="protein sequence ID" value="MED6233176.1"/>
    <property type="molecule type" value="Genomic_DNA"/>
</dbReference>
<comment type="caution">
    <text evidence="3">The sequence shown here is derived from an EMBL/GenBank/DDBJ whole genome shotgun (WGS) entry which is preliminary data.</text>
</comment>
<feature type="compositionally biased region" description="Polar residues" evidence="2">
    <location>
        <begin position="251"/>
        <end position="263"/>
    </location>
</feature>
<protein>
    <submittedName>
        <fullName evidence="3">Kinesin-like protein kif3c</fullName>
    </submittedName>
</protein>
<sequence>MESKLLVGGKNIIDHTNEQQKMLEMKRQEIAEQTRREREMQQQMLIQDEEAVELRDTFTSLQQEVEAKTKKLKKLYAKLQCIKAEIKDVNDEHVRSRQELEQTQNELTRELKFKYLIIENFIPPEEKNKIMNRLMFDPEEDQWKFKPLVPDKGKSSQMKKRPASAVGYKRPISQYARVALSMGAHSRYRAENIMLLELDTTPPNTSALTDGEQNQSPSLNTSATKDKGVCKFRSWCQSQKSITSSSSNNSLAGCQTATSAVAM</sequence>
<evidence type="ECO:0000313" key="4">
    <source>
        <dbReference type="Proteomes" id="UP001345963"/>
    </source>
</evidence>
<accession>A0ABU7A5R7</accession>
<dbReference type="Proteomes" id="UP001345963">
    <property type="component" value="Unassembled WGS sequence"/>
</dbReference>